<evidence type="ECO:0000313" key="1">
    <source>
        <dbReference type="EMBL" id="MTF40103.1"/>
    </source>
</evidence>
<dbReference type="GO" id="GO:0006808">
    <property type="term" value="P:regulation of nitrogen utilization"/>
    <property type="evidence" value="ECO:0007669"/>
    <property type="project" value="InterPro"/>
</dbReference>
<accession>A0A844GX15</accession>
<proteinExistence type="predicted"/>
<dbReference type="InterPro" id="IPR015867">
    <property type="entry name" value="N-reg_PII/ATP_PRibTrfase_C"/>
</dbReference>
<dbReference type="Proteomes" id="UP000437131">
    <property type="component" value="Unassembled WGS sequence"/>
</dbReference>
<reference evidence="1 2" key="1">
    <citation type="submission" date="2019-11" db="EMBL/GenBank/DDBJ databases">
        <title>Isolation of a new High Light Tolerant Cyanobacteria.</title>
        <authorList>
            <person name="Dobson Z."/>
            <person name="Vaughn N."/>
            <person name="Vaughn M."/>
            <person name="Fromme P."/>
            <person name="Mazor Y."/>
        </authorList>
    </citation>
    <scope>NUCLEOTIDE SEQUENCE [LARGE SCALE GENOMIC DNA]</scope>
    <source>
        <strain evidence="1 2">0216</strain>
    </source>
</reference>
<sequence length="106" mass="11550">MSTSSVPKKTAVLIVIIGETVLQDRIIKLLKDLGVNGYTLSQVQGAGRHGSRRGDMVGYNTNIEIKTIVSQELSEAIFSGLTEYQSNHALIAFRQNVEALSGFEII</sequence>
<comment type="caution">
    <text evidence="1">The sequence shown here is derived from an EMBL/GenBank/DDBJ whole genome shotgun (WGS) entry which is preliminary data.</text>
</comment>
<dbReference type="AlphaFoldDB" id="A0A844GX15"/>
<protein>
    <recommendedName>
        <fullName evidence="3">Nitrogen regulatory protein P-II</fullName>
    </recommendedName>
</protein>
<dbReference type="InterPro" id="IPR002187">
    <property type="entry name" value="N-reg_PII"/>
</dbReference>
<dbReference type="RefSeq" id="WP_155084411.1">
    <property type="nucleotide sequence ID" value="NZ_WMIA01000021.1"/>
</dbReference>
<dbReference type="EMBL" id="WMIA01000021">
    <property type="protein sequence ID" value="MTF40103.1"/>
    <property type="molecule type" value="Genomic_DNA"/>
</dbReference>
<name>A0A844GX15_9CHRO</name>
<dbReference type="GO" id="GO:0030234">
    <property type="term" value="F:enzyme regulator activity"/>
    <property type="evidence" value="ECO:0007669"/>
    <property type="project" value="InterPro"/>
</dbReference>
<evidence type="ECO:0008006" key="3">
    <source>
        <dbReference type="Google" id="ProtNLM"/>
    </source>
</evidence>
<dbReference type="SUPFAM" id="SSF54913">
    <property type="entry name" value="GlnB-like"/>
    <property type="match status" value="1"/>
</dbReference>
<dbReference type="InterPro" id="IPR011322">
    <property type="entry name" value="N-reg_PII-like_a/b"/>
</dbReference>
<gene>
    <name evidence="1" type="ORF">GGC33_14370</name>
</gene>
<evidence type="ECO:0000313" key="2">
    <source>
        <dbReference type="Proteomes" id="UP000437131"/>
    </source>
</evidence>
<organism evidence="1 2">
    <name type="scientific">Cyanobacterium aponinum 0216</name>
    <dbReference type="NCBI Taxonomy" id="2676140"/>
    <lineage>
        <taxon>Bacteria</taxon>
        <taxon>Bacillati</taxon>
        <taxon>Cyanobacteriota</taxon>
        <taxon>Cyanophyceae</taxon>
        <taxon>Oscillatoriophycideae</taxon>
        <taxon>Chroococcales</taxon>
        <taxon>Geminocystaceae</taxon>
        <taxon>Cyanobacterium</taxon>
    </lineage>
</organism>
<dbReference type="Gene3D" id="3.30.70.120">
    <property type="match status" value="1"/>
</dbReference>
<dbReference type="Pfam" id="PF00543">
    <property type="entry name" value="P-II"/>
    <property type="match status" value="1"/>
</dbReference>